<feature type="region of interest" description="Disordered" evidence="1">
    <location>
        <begin position="1"/>
        <end position="22"/>
    </location>
</feature>
<dbReference type="EMBL" id="CM008048">
    <property type="protein sequence ID" value="PVH62762.1"/>
    <property type="molecule type" value="Genomic_DNA"/>
</dbReference>
<evidence type="ECO:0000259" key="2">
    <source>
        <dbReference type="SMART" id="SM00597"/>
    </source>
</evidence>
<proteinExistence type="predicted"/>
<organism evidence="3">
    <name type="scientific">Panicum hallii</name>
    <dbReference type="NCBI Taxonomy" id="206008"/>
    <lineage>
        <taxon>Eukaryota</taxon>
        <taxon>Viridiplantae</taxon>
        <taxon>Streptophyta</taxon>
        <taxon>Embryophyta</taxon>
        <taxon>Tracheophyta</taxon>
        <taxon>Spermatophyta</taxon>
        <taxon>Magnoliopsida</taxon>
        <taxon>Liliopsida</taxon>
        <taxon>Poales</taxon>
        <taxon>Poaceae</taxon>
        <taxon>PACMAD clade</taxon>
        <taxon>Panicoideae</taxon>
        <taxon>Panicodae</taxon>
        <taxon>Paniceae</taxon>
        <taxon>Panicinae</taxon>
        <taxon>Panicum</taxon>
        <taxon>Panicum sect. Panicum</taxon>
    </lineage>
</organism>
<feature type="compositionally biased region" description="Polar residues" evidence="1">
    <location>
        <begin position="65"/>
        <end position="74"/>
    </location>
</feature>
<dbReference type="InterPro" id="IPR012337">
    <property type="entry name" value="RNaseH-like_sf"/>
</dbReference>
<dbReference type="PANTHER" id="PTHR45749:SF35">
    <property type="entry name" value="AC-LIKE TRANSPOSASE-RELATED"/>
    <property type="match status" value="1"/>
</dbReference>
<feature type="region of interest" description="Disordered" evidence="1">
    <location>
        <begin position="42"/>
        <end position="74"/>
    </location>
</feature>
<sequence>MSSNRIRKYESGYQKHQKRQTREEFLQYQRGSLDKFVIKEPQVTPSDNQIQETGNHPNIVETEPKNNSEQVFDNTNDLDSSLAAANIDDATTSNIGDSSFQPDIFDPRYWDSLNSKQIDILVEKGPKRDLSIQKGPKDRFSRRFSARFYTRILSNGEECDRDWLVYSKELDRVYCFSCKVFAKGHRKGKLANDGFNDWTHLSERLKEQETSVDHVINMTTLYELRNRLQKEQTIDKVAQQQLEKEKEHWRKVLFRIVAIVKFLGKHNLAFRGHNYKLYEDSNGNFLGLIEMLAEFDPVIQEQQMSLIIRYVDSSSNHVRIEESFMGFLEVNDTSGKGLFDVLEGELKHLGLNIDDVRGQSYDNGSSMKGKHQGVQKKLLDINPRAFYSACGCHSLNLTLCDMAKSCAKAKDFFRIIQRIYMTFAKSTKKWQILKDNLTGLTIKSVSATCWESRIDSVKAIRFQCANIREALLQLLKSYLRSTMTQERLNSLATIAIESGMLEKIDYEYIIEDFISKNTHRIMLFK</sequence>
<feature type="domain" description="TTF-type" evidence="2">
    <location>
        <begin position="148"/>
        <end position="233"/>
    </location>
</feature>
<reference evidence="3" key="1">
    <citation type="submission" date="2018-04" db="EMBL/GenBank/DDBJ databases">
        <title>WGS assembly of Panicum hallii.</title>
        <authorList>
            <person name="Lovell J."/>
            <person name="Jenkins J."/>
            <person name="Lowry D."/>
            <person name="Mamidi S."/>
            <person name="Sreedasyam A."/>
            <person name="Weng X."/>
            <person name="Barry K."/>
            <person name="Bonette J."/>
            <person name="Campitelli B."/>
            <person name="Daum C."/>
            <person name="Gordon S."/>
            <person name="Gould B."/>
            <person name="Lipzen A."/>
            <person name="Macqueen A."/>
            <person name="Palacio-Mejia J."/>
            <person name="Plott C."/>
            <person name="Shakirov E."/>
            <person name="Shu S."/>
            <person name="Yoshinaga Y."/>
            <person name="Zane M."/>
            <person name="Rokhsar D."/>
            <person name="Grimwood J."/>
            <person name="Schmutz J."/>
            <person name="Juenger T."/>
        </authorList>
    </citation>
    <scope>NUCLEOTIDE SEQUENCE [LARGE SCALE GENOMIC DNA]</scope>
    <source>
        <strain evidence="3">FIL2</strain>
    </source>
</reference>
<protein>
    <recommendedName>
        <fullName evidence="2">TTF-type domain-containing protein</fullName>
    </recommendedName>
</protein>
<dbReference type="Proteomes" id="UP000243499">
    <property type="component" value="Chromosome 3"/>
</dbReference>
<dbReference type="Gramene" id="PVH62762">
    <property type="protein sequence ID" value="PVH62762"/>
    <property type="gene ID" value="PAHAL_3G391100"/>
</dbReference>
<dbReference type="AlphaFoldDB" id="A0A2T8KKT8"/>
<evidence type="ECO:0000256" key="1">
    <source>
        <dbReference type="SAM" id="MobiDB-lite"/>
    </source>
</evidence>
<dbReference type="SMART" id="SM00597">
    <property type="entry name" value="ZnF_TTF"/>
    <property type="match status" value="1"/>
</dbReference>
<accession>A0A2T8KKT8</accession>
<name>A0A2T8KKT8_9POAL</name>
<feature type="compositionally biased region" description="Polar residues" evidence="1">
    <location>
        <begin position="43"/>
        <end position="56"/>
    </location>
</feature>
<dbReference type="SUPFAM" id="SSF53098">
    <property type="entry name" value="Ribonuclease H-like"/>
    <property type="match status" value="1"/>
</dbReference>
<dbReference type="InterPro" id="IPR006580">
    <property type="entry name" value="Znf_TTF"/>
</dbReference>
<evidence type="ECO:0000313" key="3">
    <source>
        <dbReference type="EMBL" id="PVH62762.1"/>
    </source>
</evidence>
<dbReference type="PANTHER" id="PTHR45749">
    <property type="match status" value="1"/>
</dbReference>
<gene>
    <name evidence="3" type="ORF">PAHAL_3G391100</name>
</gene>